<dbReference type="EMBL" id="CP039865">
    <property type="protein sequence ID" value="QCK85141.1"/>
    <property type="molecule type" value="Genomic_DNA"/>
</dbReference>
<dbReference type="RefSeq" id="WP_137098475.1">
    <property type="nucleotide sequence ID" value="NZ_CP039865.1"/>
</dbReference>
<sequence>MPDRHVLAGVQQALAAIDVMLRSGRTQPGQLAALAQEARSAAELAQQRMAKASAAAAEPSADPKAALAKTV</sequence>
<evidence type="ECO:0000313" key="2">
    <source>
        <dbReference type="Proteomes" id="UP000298588"/>
    </source>
</evidence>
<organism evidence="1 2">
    <name type="scientific">Phreatobacter aquaticus</name>
    <dbReference type="NCBI Taxonomy" id="2570229"/>
    <lineage>
        <taxon>Bacteria</taxon>
        <taxon>Pseudomonadati</taxon>
        <taxon>Pseudomonadota</taxon>
        <taxon>Alphaproteobacteria</taxon>
        <taxon>Hyphomicrobiales</taxon>
        <taxon>Phreatobacteraceae</taxon>
        <taxon>Phreatobacter</taxon>
    </lineage>
</organism>
<gene>
    <name evidence="1" type="ORF">E8L99_04780</name>
</gene>
<evidence type="ECO:0000313" key="1">
    <source>
        <dbReference type="EMBL" id="QCK85141.1"/>
    </source>
</evidence>
<reference evidence="1 2" key="1">
    <citation type="submission" date="2019-04" db="EMBL/GenBank/DDBJ databases">
        <title>Phreatobacter aquaticus sp. nov.</title>
        <authorList>
            <person name="Choi A."/>
            <person name="Baek K."/>
        </authorList>
    </citation>
    <scope>NUCLEOTIDE SEQUENCE [LARGE SCALE GENOMIC DNA]</scope>
    <source>
        <strain evidence="1 2">NMCR1094</strain>
    </source>
</reference>
<dbReference type="KEGG" id="paqt:E8L99_04780"/>
<name>A0A4D7QEX2_9HYPH</name>
<keyword evidence="2" id="KW-1185">Reference proteome</keyword>
<dbReference type="AlphaFoldDB" id="A0A4D7QEX2"/>
<proteinExistence type="predicted"/>
<protein>
    <submittedName>
        <fullName evidence="1">Uncharacterized protein</fullName>
    </submittedName>
</protein>
<dbReference type="Proteomes" id="UP000298588">
    <property type="component" value="Chromosome"/>
</dbReference>
<accession>A0A4D7QEX2</accession>